<evidence type="ECO:0000313" key="2">
    <source>
        <dbReference type="EMBL" id="SEQ00651.1"/>
    </source>
</evidence>
<dbReference type="Pfam" id="PF13462">
    <property type="entry name" value="Thioredoxin_4"/>
    <property type="match status" value="1"/>
</dbReference>
<dbReference type="SUPFAM" id="SSF52833">
    <property type="entry name" value="Thioredoxin-like"/>
    <property type="match status" value="1"/>
</dbReference>
<dbReference type="OrthoDB" id="8478320at2"/>
<keyword evidence="3" id="KW-1185">Reference proteome</keyword>
<accession>A0A1H9CHW2</accession>
<dbReference type="AlphaFoldDB" id="A0A1H9CHW2"/>
<feature type="domain" description="Thioredoxin-like fold" evidence="1">
    <location>
        <begin position="49"/>
        <end position="214"/>
    </location>
</feature>
<dbReference type="Gene3D" id="1.10.40.110">
    <property type="match status" value="2"/>
</dbReference>
<dbReference type="InterPro" id="IPR012336">
    <property type="entry name" value="Thioredoxin-like_fold"/>
</dbReference>
<protein>
    <submittedName>
        <fullName evidence="2">Protein-disulfide isomerase</fullName>
    </submittedName>
</protein>
<dbReference type="GO" id="GO:0016853">
    <property type="term" value="F:isomerase activity"/>
    <property type="evidence" value="ECO:0007669"/>
    <property type="project" value="UniProtKB-KW"/>
</dbReference>
<evidence type="ECO:0000259" key="1">
    <source>
        <dbReference type="Pfam" id="PF13462"/>
    </source>
</evidence>
<proteinExistence type="predicted"/>
<keyword evidence="2" id="KW-0413">Isomerase</keyword>
<name>A0A1H9CHW2_9RHOB</name>
<gene>
    <name evidence="2" type="ORF">SAMN04488092_103263</name>
</gene>
<dbReference type="CDD" id="cd02972">
    <property type="entry name" value="DsbA_family"/>
    <property type="match status" value="1"/>
</dbReference>
<organism evidence="2 3">
    <name type="scientific">Thalassovita taeanensis</name>
    <dbReference type="NCBI Taxonomy" id="657014"/>
    <lineage>
        <taxon>Bacteria</taxon>
        <taxon>Pseudomonadati</taxon>
        <taxon>Pseudomonadota</taxon>
        <taxon>Alphaproteobacteria</taxon>
        <taxon>Rhodobacterales</taxon>
        <taxon>Roseobacteraceae</taxon>
        <taxon>Thalassovita</taxon>
    </lineage>
</organism>
<reference evidence="2 3" key="1">
    <citation type="submission" date="2016-10" db="EMBL/GenBank/DDBJ databases">
        <authorList>
            <person name="de Groot N.N."/>
        </authorList>
    </citation>
    <scope>NUCLEOTIDE SEQUENCE [LARGE SCALE GENOMIC DNA]</scope>
    <source>
        <strain evidence="2 3">DSM 22007</strain>
    </source>
</reference>
<sequence length="219" mass="23877">MNRRYALGVIGAAAVAGGAFTLTNRTGGLPELGAAYAAGAEADTSGVLEMTMGAVDAPITLVEYASFTCPHCANFHNGPLKQLKADYIETGKVRFIYRDVYFDRFGLWASMIARCDPNRFFGISDLLYNDQKSWIGSGDPSEIAENLRKVGRIAGLTNEQLETCLSDNDNAKALVAWYEENSTRDEVTSTPTLIIDGDKHSNMTYAELQTLLDKKLGTE</sequence>
<dbReference type="EMBL" id="FOEP01000003">
    <property type="protein sequence ID" value="SEQ00651.1"/>
    <property type="molecule type" value="Genomic_DNA"/>
</dbReference>
<dbReference type="RefSeq" id="WP_090268969.1">
    <property type="nucleotide sequence ID" value="NZ_FOEP01000003.1"/>
</dbReference>
<evidence type="ECO:0000313" key="3">
    <source>
        <dbReference type="Proteomes" id="UP000198634"/>
    </source>
</evidence>
<dbReference type="STRING" id="657014.SAMN04488092_103263"/>
<dbReference type="Proteomes" id="UP000198634">
    <property type="component" value="Unassembled WGS sequence"/>
</dbReference>
<dbReference type="Gene3D" id="3.40.30.10">
    <property type="entry name" value="Glutaredoxin"/>
    <property type="match status" value="2"/>
</dbReference>
<dbReference type="InterPro" id="IPR036249">
    <property type="entry name" value="Thioredoxin-like_sf"/>
</dbReference>